<dbReference type="Proteomes" id="UP001163046">
    <property type="component" value="Unassembled WGS sequence"/>
</dbReference>
<dbReference type="AlphaFoldDB" id="A0A9X0CE19"/>
<dbReference type="InterPro" id="IPR031981">
    <property type="entry name" value="MIEAP_C"/>
</dbReference>
<feature type="compositionally biased region" description="Basic and acidic residues" evidence="2">
    <location>
        <begin position="16"/>
        <end position="29"/>
    </location>
</feature>
<evidence type="ECO:0000313" key="5">
    <source>
        <dbReference type="Proteomes" id="UP001163046"/>
    </source>
</evidence>
<evidence type="ECO:0000256" key="2">
    <source>
        <dbReference type="SAM" id="MobiDB-lite"/>
    </source>
</evidence>
<comment type="caution">
    <text evidence="4">The sequence shown here is derived from an EMBL/GenBank/DDBJ whole genome shotgun (WGS) entry which is preliminary data.</text>
</comment>
<dbReference type="Pfam" id="PF16026">
    <property type="entry name" value="MIEAP"/>
    <property type="match status" value="1"/>
</dbReference>
<protein>
    <recommendedName>
        <fullName evidence="3">Mitochondria-eating protein C-terminal domain-containing protein</fullName>
    </recommendedName>
</protein>
<evidence type="ECO:0000313" key="4">
    <source>
        <dbReference type="EMBL" id="KAJ7328607.1"/>
    </source>
</evidence>
<feature type="region of interest" description="Disordered" evidence="2">
    <location>
        <begin position="54"/>
        <end position="124"/>
    </location>
</feature>
<dbReference type="EMBL" id="MU827795">
    <property type="protein sequence ID" value="KAJ7328607.1"/>
    <property type="molecule type" value="Genomic_DNA"/>
</dbReference>
<dbReference type="OrthoDB" id="5978167at2759"/>
<proteinExistence type="predicted"/>
<organism evidence="4 5">
    <name type="scientific">Desmophyllum pertusum</name>
    <dbReference type="NCBI Taxonomy" id="174260"/>
    <lineage>
        <taxon>Eukaryota</taxon>
        <taxon>Metazoa</taxon>
        <taxon>Cnidaria</taxon>
        <taxon>Anthozoa</taxon>
        <taxon>Hexacorallia</taxon>
        <taxon>Scleractinia</taxon>
        <taxon>Caryophylliina</taxon>
        <taxon>Caryophylliidae</taxon>
        <taxon>Desmophyllum</taxon>
    </lineage>
</organism>
<feature type="compositionally biased region" description="Basic and acidic residues" evidence="2">
    <location>
        <begin position="96"/>
        <end position="124"/>
    </location>
</feature>
<feature type="coiled-coil region" evidence="1">
    <location>
        <begin position="128"/>
        <end position="231"/>
    </location>
</feature>
<feature type="domain" description="Mitochondria-eating protein C-terminal" evidence="3">
    <location>
        <begin position="342"/>
        <end position="499"/>
    </location>
</feature>
<evidence type="ECO:0000259" key="3">
    <source>
        <dbReference type="Pfam" id="PF16026"/>
    </source>
</evidence>
<sequence>MAGLNTRSTRSRSRSRRDSLEDTCTDKPKSLASNEQFMQLLRTLPDELVRLQRENNIPKKETKVSPSRAEENETLKQKVREYERQLQERVNISPRYSRDTEREDPSSKRIDHEKRLKEHYETREKELISKHKERLLQLRKDYEQQRNNKEEILQKNNTELQNRLKKRDEENETLKQKVREYERQLQVSPRYPRDTERFSQEHQLVKVKQALDEKRRELDRFKERHAAFSERRVRSDQRRTENTLSSNRQSQLETEYVTEFKDGTRVDAIEVITTKVSRLHGTKMTPLEYLKCCRLACFIFEIAYEVVLNVKESFATYTSSVIEMLAADAPAIGSDNTTFQNKILKLQYNRPKETVHATQDAVSEVMILVKERAKKHDLNYLVQDVKSYIARRWNERHYTQRDQLLPDYDSILLLSLNDYIKYCTQFAWCAVTQVPPLKIDYTTVAYSSRSNMVSQAFTFTEERSPTRRPLYAESRNIMCYLWPTLQDCDGKVIRKGEVILNR</sequence>
<accession>A0A9X0CE19</accession>
<feature type="compositionally biased region" description="Basic and acidic residues" evidence="2">
    <location>
        <begin position="54"/>
        <end position="87"/>
    </location>
</feature>
<reference evidence="4" key="1">
    <citation type="submission" date="2023-01" db="EMBL/GenBank/DDBJ databases">
        <title>Genome assembly of the deep-sea coral Lophelia pertusa.</title>
        <authorList>
            <person name="Herrera S."/>
            <person name="Cordes E."/>
        </authorList>
    </citation>
    <scope>NUCLEOTIDE SEQUENCE</scope>
    <source>
        <strain evidence="4">USNM1676648</strain>
        <tissue evidence="4">Polyp</tissue>
    </source>
</reference>
<feature type="region of interest" description="Disordered" evidence="2">
    <location>
        <begin position="1"/>
        <end position="34"/>
    </location>
</feature>
<gene>
    <name evidence="4" type="ORF">OS493_023876</name>
</gene>
<keyword evidence="1" id="KW-0175">Coiled coil</keyword>
<keyword evidence="5" id="KW-1185">Reference proteome</keyword>
<name>A0A9X0CE19_9CNID</name>
<evidence type="ECO:0000256" key="1">
    <source>
        <dbReference type="SAM" id="Coils"/>
    </source>
</evidence>